<keyword evidence="5" id="KW-0539">Nucleus</keyword>
<evidence type="ECO:0000256" key="1">
    <source>
        <dbReference type="ARBA" id="ARBA00022723"/>
    </source>
</evidence>
<feature type="region of interest" description="Disordered" evidence="6">
    <location>
        <begin position="1"/>
        <end position="20"/>
    </location>
</feature>
<evidence type="ECO:0000256" key="2">
    <source>
        <dbReference type="ARBA" id="ARBA00022833"/>
    </source>
</evidence>
<keyword evidence="2" id="KW-0862">Zinc</keyword>
<evidence type="ECO:0000256" key="5">
    <source>
        <dbReference type="ARBA" id="ARBA00023242"/>
    </source>
</evidence>
<dbReference type="PANTHER" id="PTHR47660">
    <property type="entry name" value="TRANSCRIPTION FACTOR WITH C2H2 AND ZN(2)-CYS(6) DNA BINDING DOMAIN (EUROFUNG)-RELATED-RELATED"/>
    <property type="match status" value="1"/>
</dbReference>
<evidence type="ECO:0000313" key="8">
    <source>
        <dbReference type="Proteomes" id="UP000178912"/>
    </source>
</evidence>
<organism evidence="7 8">
    <name type="scientific">Rhynchosporium agropyri</name>
    <dbReference type="NCBI Taxonomy" id="914238"/>
    <lineage>
        <taxon>Eukaryota</taxon>
        <taxon>Fungi</taxon>
        <taxon>Dikarya</taxon>
        <taxon>Ascomycota</taxon>
        <taxon>Pezizomycotina</taxon>
        <taxon>Leotiomycetes</taxon>
        <taxon>Helotiales</taxon>
        <taxon>Ploettnerulaceae</taxon>
        <taxon>Rhynchosporium</taxon>
    </lineage>
</organism>
<keyword evidence="3" id="KW-0805">Transcription regulation</keyword>
<evidence type="ECO:0000313" key="7">
    <source>
        <dbReference type="EMBL" id="CZT01867.1"/>
    </source>
</evidence>
<evidence type="ECO:0000256" key="4">
    <source>
        <dbReference type="ARBA" id="ARBA00023163"/>
    </source>
</evidence>
<feature type="compositionally biased region" description="Polar residues" evidence="6">
    <location>
        <begin position="286"/>
        <end position="300"/>
    </location>
</feature>
<dbReference type="PANTHER" id="PTHR47660:SF2">
    <property type="entry name" value="TRANSCRIPTION FACTOR WITH C2H2 AND ZN(2)-CYS(6) DNA BINDING DOMAIN (EUROFUNG)"/>
    <property type="match status" value="1"/>
</dbReference>
<dbReference type="OrthoDB" id="6077919at2759"/>
<evidence type="ECO:0000256" key="6">
    <source>
        <dbReference type="SAM" id="MobiDB-lite"/>
    </source>
</evidence>
<dbReference type="EMBL" id="FJUX01000053">
    <property type="protein sequence ID" value="CZT01867.1"/>
    <property type="molecule type" value="Genomic_DNA"/>
</dbReference>
<feature type="compositionally biased region" description="Polar residues" evidence="6">
    <location>
        <begin position="1"/>
        <end position="13"/>
    </location>
</feature>
<gene>
    <name evidence="7" type="ORF">RAG0_18057</name>
</gene>
<protein>
    <recommendedName>
        <fullName evidence="9">Transcription factor domain-containing protein</fullName>
    </recommendedName>
</protein>
<evidence type="ECO:0008006" key="9">
    <source>
        <dbReference type="Google" id="ProtNLM"/>
    </source>
</evidence>
<proteinExistence type="predicted"/>
<evidence type="ECO:0000256" key="3">
    <source>
        <dbReference type="ARBA" id="ARBA00023015"/>
    </source>
</evidence>
<keyword evidence="8" id="KW-1185">Reference proteome</keyword>
<reference evidence="8" key="1">
    <citation type="submission" date="2016-03" db="EMBL/GenBank/DDBJ databases">
        <authorList>
            <person name="Guldener U."/>
        </authorList>
    </citation>
    <scope>NUCLEOTIDE SEQUENCE [LARGE SCALE GENOMIC DNA]</scope>
    <source>
        <strain evidence="8">04CH-RAC-A.6.1</strain>
    </source>
</reference>
<sequence length="389" mass="43598">MFSDQSPGDTSSADDLLDQFGPQFDTQASKISSPSSEWYKWINNEARQRLLGGCFIFDIHQSMYHQQPRARAPRAELSSLLRKPCPENLWVASNPSEWQAQRSDSNPQPIHLIEQDIDSQAMCSTWSFNQTLVICWFVSRLPPQEDFTYPNEYLSQAPHPDIENFVDLFSAIPLAHSYMAMYHTPLRSLLAVAGDTWIFAQKISSPSAFHAAQLQLKTWSSSFAAAQATHHACQIIFQALSSPTVFSSDGIIASPVCCISDYWSLYVSALICWSFGHRYQDLPTNGTSGTLTRSNPSTQLRAVDTDDTPPPPTSDIRIKALTFVKEMLQLSTEELITSKARMKRETAGIIDAVRQQLELENVGNKCGLLVDSIVVLSKLRKTASKTHWF</sequence>
<name>A0A1E1KUQ7_9HELO</name>
<dbReference type="AlphaFoldDB" id="A0A1E1KUQ7"/>
<keyword evidence="1" id="KW-0479">Metal-binding</keyword>
<keyword evidence="4" id="KW-0804">Transcription</keyword>
<feature type="region of interest" description="Disordered" evidence="6">
    <location>
        <begin position="286"/>
        <end position="311"/>
    </location>
</feature>
<dbReference type="Proteomes" id="UP000178912">
    <property type="component" value="Unassembled WGS sequence"/>
</dbReference>
<dbReference type="GO" id="GO:0046872">
    <property type="term" value="F:metal ion binding"/>
    <property type="evidence" value="ECO:0007669"/>
    <property type="project" value="UniProtKB-KW"/>
</dbReference>
<accession>A0A1E1KUQ7</accession>